<evidence type="ECO:0000313" key="6">
    <source>
        <dbReference type="EMBL" id="PIZ36886.1"/>
    </source>
</evidence>
<dbReference type="EMBL" id="PFNG01000184">
    <property type="protein sequence ID" value="PIZ36886.1"/>
    <property type="molecule type" value="Genomic_DNA"/>
</dbReference>
<feature type="transmembrane region" description="Helical" evidence="5">
    <location>
        <begin position="30"/>
        <end position="54"/>
    </location>
</feature>
<feature type="transmembrane region" description="Helical" evidence="5">
    <location>
        <begin position="125"/>
        <end position="151"/>
    </location>
</feature>
<evidence type="ECO:0000256" key="1">
    <source>
        <dbReference type="ARBA" id="ARBA00004127"/>
    </source>
</evidence>
<evidence type="ECO:0000256" key="3">
    <source>
        <dbReference type="ARBA" id="ARBA00022989"/>
    </source>
</evidence>
<protein>
    <recommendedName>
        <fullName evidence="8">Isoprenylcysteine carboxylmethyltransferase family protein</fullName>
    </recommendedName>
</protein>
<comment type="caution">
    <text evidence="6">The sequence shown here is derived from an EMBL/GenBank/DDBJ whole genome shotgun (WGS) entry which is preliminary data.</text>
</comment>
<dbReference type="RefSeq" id="WP_286677432.1">
    <property type="nucleotide sequence ID" value="NZ_MNXI01000004.1"/>
</dbReference>
<dbReference type="Pfam" id="PF04191">
    <property type="entry name" value="PEMT"/>
    <property type="match status" value="1"/>
</dbReference>
<dbReference type="AlphaFoldDB" id="A0A2M7T6T0"/>
<organism evidence="6 7">
    <name type="scientific">Candidatus Aquicultor secundus</name>
    <dbReference type="NCBI Taxonomy" id="1973895"/>
    <lineage>
        <taxon>Bacteria</taxon>
        <taxon>Bacillati</taxon>
        <taxon>Actinomycetota</taxon>
        <taxon>Candidatus Aquicultoria</taxon>
        <taxon>Candidatus Aquicultorales</taxon>
        <taxon>Candidatus Aquicultoraceae</taxon>
        <taxon>Candidatus Aquicultor</taxon>
    </lineage>
</organism>
<dbReference type="Proteomes" id="UP000230956">
    <property type="component" value="Unassembled WGS sequence"/>
</dbReference>
<comment type="subcellular location">
    <subcellularLocation>
        <location evidence="1">Endomembrane system</location>
        <topology evidence="1">Multi-pass membrane protein</topology>
    </subcellularLocation>
</comment>
<evidence type="ECO:0008006" key="8">
    <source>
        <dbReference type="Google" id="ProtNLM"/>
    </source>
</evidence>
<evidence type="ECO:0000256" key="5">
    <source>
        <dbReference type="SAM" id="Phobius"/>
    </source>
</evidence>
<name>A0A2M7T6T0_9ACTN</name>
<keyword evidence="4 5" id="KW-0472">Membrane</keyword>
<evidence type="ECO:0000313" key="7">
    <source>
        <dbReference type="Proteomes" id="UP000230956"/>
    </source>
</evidence>
<feature type="transmembrane region" description="Helical" evidence="5">
    <location>
        <begin position="6"/>
        <end position="23"/>
    </location>
</feature>
<gene>
    <name evidence="6" type="ORF">COY37_07980</name>
</gene>
<accession>A0A2M7T6T0</accession>
<feature type="transmembrane region" description="Helical" evidence="5">
    <location>
        <begin position="94"/>
        <end position="113"/>
    </location>
</feature>
<sequence length="190" mass="20758">MLELTVFGILAIYLVYWIIKSLIDKLYFEALLGAGVVVLSAQIFIVANFAGQFLRVRMAKNLNMTLQSIGLSLLVGSIVLLVGAFVSKRKMSSLISLWGSTQLFMTQGVYGIIRHPVHLSGMLATLGIALLMANIAVMALGAIACGAFFAASREEDRHGEENIGHEYDVYMQNVPAFNFVQGISKALQNR</sequence>
<keyword evidence="3 5" id="KW-1133">Transmembrane helix</keyword>
<evidence type="ECO:0000256" key="2">
    <source>
        <dbReference type="ARBA" id="ARBA00022692"/>
    </source>
</evidence>
<reference evidence="7" key="1">
    <citation type="submission" date="2017-09" db="EMBL/GenBank/DDBJ databases">
        <title>Depth-based differentiation of microbial function through sediment-hosted aquifers and enrichment of novel symbionts in the deep terrestrial subsurface.</title>
        <authorList>
            <person name="Probst A.J."/>
            <person name="Ladd B."/>
            <person name="Jarett J.K."/>
            <person name="Geller-Mcgrath D.E."/>
            <person name="Sieber C.M.K."/>
            <person name="Emerson J.B."/>
            <person name="Anantharaman K."/>
            <person name="Thomas B.C."/>
            <person name="Malmstrom R."/>
            <person name="Stieglmeier M."/>
            <person name="Klingl A."/>
            <person name="Woyke T."/>
            <person name="Ryan C.M."/>
            <person name="Banfield J.F."/>
        </authorList>
    </citation>
    <scope>NUCLEOTIDE SEQUENCE [LARGE SCALE GENOMIC DNA]</scope>
</reference>
<dbReference type="GO" id="GO:0012505">
    <property type="term" value="C:endomembrane system"/>
    <property type="evidence" value="ECO:0007669"/>
    <property type="project" value="UniProtKB-SubCell"/>
</dbReference>
<keyword evidence="2 5" id="KW-0812">Transmembrane</keyword>
<proteinExistence type="predicted"/>
<evidence type="ECO:0000256" key="4">
    <source>
        <dbReference type="ARBA" id="ARBA00023136"/>
    </source>
</evidence>
<dbReference type="Gene3D" id="1.20.120.1630">
    <property type="match status" value="1"/>
</dbReference>
<dbReference type="InterPro" id="IPR007318">
    <property type="entry name" value="Phopholipid_MeTrfase"/>
</dbReference>
<feature type="transmembrane region" description="Helical" evidence="5">
    <location>
        <begin position="66"/>
        <end position="87"/>
    </location>
</feature>